<feature type="transmembrane region" description="Helical" evidence="2">
    <location>
        <begin position="295"/>
        <end position="316"/>
    </location>
</feature>
<dbReference type="AlphaFoldDB" id="A0A9W6CY47"/>
<accession>A0A9W6CY47</accession>
<evidence type="ECO:0000256" key="1">
    <source>
        <dbReference type="SAM" id="MobiDB-lite"/>
    </source>
</evidence>
<feature type="signal peptide" evidence="3">
    <location>
        <begin position="1"/>
        <end position="25"/>
    </location>
</feature>
<feature type="transmembrane region" description="Helical" evidence="2">
    <location>
        <begin position="395"/>
        <end position="413"/>
    </location>
</feature>
<evidence type="ECO:0000256" key="2">
    <source>
        <dbReference type="SAM" id="Phobius"/>
    </source>
</evidence>
<reference evidence="4" key="1">
    <citation type="submission" date="2022-12" db="EMBL/GenBank/DDBJ databases">
        <title>Reference genome sequencing for broad-spectrum identification of bacterial and archaeal isolates by mass spectrometry.</title>
        <authorList>
            <person name="Sekiguchi Y."/>
            <person name="Tourlousse D.M."/>
        </authorList>
    </citation>
    <scope>NUCLEOTIDE SEQUENCE</scope>
    <source>
        <strain evidence="4">14</strain>
    </source>
</reference>
<organism evidence="4 5">
    <name type="scientific">Agromyces rhizosphaerae</name>
    <dbReference type="NCBI Taxonomy" id="88374"/>
    <lineage>
        <taxon>Bacteria</taxon>
        <taxon>Bacillati</taxon>
        <taxon>Actinomycetota</taxon>
        <taxon>Actinomycetes</taxon>
        <taxon>Micrococcales</taxon>
        <taxon>Microbacteriaceae</taxon>
        <taxon>Agromyces</taxon>
    </lineage>
</organism>
<keyword evidence="2" id="KW-0472">Membrane</keyword>
<evidence type="ECO:0000313" key="4">
    <source>
        <dbReference type="EMBL" id="GLI28797.1"/>
    </source>
</evidence>
<protein>
    <recommendedName>
        <fullName evidence="6">Septum formation-related domain-containing protein</fullName>
    </recommendedName>
</protein>
<dbReference type="EMBL" id="BSDP01000001">
    <property type="protein sequence ID" value="GLI28797.1"/>
    <property type="molecule type" value="Genomic_DNA"/>
</dbReference>
<name>A0A9W6CY47_9MICO</name>
<sequence>MRAGRVAAIAALAVGMLLPVAPVAAAESEPQLAAPGELEFGTCVDLVEYDGSGVVTDVTLASCDVPHDAEVYTRSAVHGEYPGADALVERAATVCDRAMHGTDVYLEETGLEAVYRIPDAEDFAANGFIECLAVDRLGAPLATTLAAADEAGTLIDPSLVEVTEVAVGECFTLAIAGSGEQVAVARVVDCAQPHDAQLYHREVIPEPYPGQDETLAITNDVCDSWFDPEWGVGGGVALSWTAWYATRASFRDSPTIECAAVHFGGAPLVGDVAGDVALADPDDAEVLDYAYSEDAYGWAALWLTTVVGITLVIVVVSLMLGWLLVGAGLTVLFGRVGIPPWRAWVPFLRTFSWLRLGGQPGHLTWLQLVPGGSWVTSIFLWMGMHRTGIAFGRDGGYVALGVLVPFAWALAVGNDRPYRPELIVAQGYPPPTEGTQPQEPEPWSPGPAPRPPASPVG</sequence>
<evidence type="ECO:0008006" key="6">
    <source>
        <dbReference type="Google" id="ProtNLM"/>
    </source>
</evidence>
<dbReference type="RefSeq" id="WP_281886475.1">
    <property type="nucleotide sequence ID" value="NZ_BSDP01000001.1"/>
</dbReference>
<evidence type="ECO:0000313" key="5">
    <source>
        <dbReference type="Proteomes" id="UP001144396"/>
    </source>
</evidence>
<feature type="transmembrane region" description="Helical" evidence="2">
    <location>
        <begin position="364"/>
        <end position="383"/>
    </location>
</feature>
<keyword evidence="3" id="KW-0732">Signal</keyword>
<feature type="transmembrane region" description="Helical" evidence="2">
    <location>
        <begin position="323"/>
        <end position="344"/>
    </location>
</feature>
<dbReference type="Proteomes" id="UP001144396">
    <property type="component" value="Unassembled WGS sequence"/>
</dbReference>
<keyword evidence="2" id="KW-1133">Transmembrane helix</keyword>
<dbReference type="Pfam" id="PF18936">
    <property type="entry name" value="DUF5684"/>
    <property type="match status" value="1"/>
</dbReference>
<evidence type="ECO:0000256" key="3">
    <source>
        <dbReference type="SAM" id="SignalP"/>
    </source>
</evidence>
<gene>
    <name evidence="4" type="ORF">ARHIZOSPH14_30390</name>
</gene>
<feature type="chain" id="PRO_5040801452" description="Septum formation-related domain-containing protein" evidence="3">
    <location>
        <begin position="26"/>
        <end position="457"/>
    </location>
</feature>
<keyword evidence="2" id="KW-0812">Transmembrane</keyword>
<comment type="caution">
    <text evidence="4">The sequence shown here is derived from an EMBL/GenBank/DDBJ whole genome shotgun (WGS) entry which is preliminary data.</text>
</comment>
<feature type="region of interest" description="Disordered" evidence="1">
    <location>
        <begin position="423"/>
        <end position="457"/>
    </location>
</feature>
<keyword evidence="5" id="KW-1185">Reference proteome</keyword>
<feature type="compositionally biased region" description="Pro residues" evidence="1">
    <location>
        <begin position="439"/>
        <end position="457"/>
    </location>
</feature>
<dbReference type="InterPro" id="IPR043739">
    <property type="entry name" value="DUF5684"/>
</dbReference>
<proteinExistence type="predicted"/>